<dbReference type="RefSeq" id="WP_145635601.1">
    <property type="nucleotide sequence ID" value="NZ_VIWP01000002.1"/>
</dbReference>
<protein>
    <submittedName>
        <fullName evidence="1">Uncharacterized protein</fullName>
    </submittedName>
</protein>
<comment type="caution">
    <text evidence="1">The sequence shown here is derived from an EMBL/GenBank/DDBJ whole genome shotgun (WGS) entry which is preliminary data.</text>
</comment>
<dbReference type="EMBL" id="VIWP01000002">
    <property type="protein sequence ID" value="TWF57237.1"/>
    <property type="molecule type" value="Genomic_DNA"/>
</dbReference>
<proteinExistence type="predicted"/>
<reference evidence="1 2" key="1">
    <citation type="submission" date="2019-06" db="EMBL/GenBank/DDBJ databases">
        <title>Sorghum-associated microbial communities from plants grown in Nebraska, USA.</title>
        <authorList>
            <person name="Schachtman D."/>
        </authorList>
    </citation>
    <scope>NUCLEOTIDE SEQUENCE [LARGE SCALE GENOMIC DNA]</scope>
    <source>
        <strain evidence="1 2">1225</strain>
    </source>
</reference>
<evidence type="ECO:0000313" key="2">
    <source>
        <dbReference type="Proteomes" id="UP000320653"/>
    </source>
</evidence>
<dbReference type="OrthoDB" id="7451512at2"/>
<keyword evidence="2" id="KW-1185">Reference proteome</keyword>
<name>A0A561R3S2_9HYPH</name>
<dbReference type="Pfam" id="PF20126">
    <property type="entry name" value="TumE"/>
    <property type="match status" value="1"/>
</dbReference>
<accession>A0A561R3S2</accession>
<organism evidence="1 2">
    <name type="scientific">Neorhizobium alkalisoli</name>
    <dbReference type="NCBI Taxonomy" id="528178"/>
    <lineage>
        <taxon>Bacteria</taxon>
        <taxon>Pseudomonadati</taxon>
        <taxon>Pseudomonadota</taxon>
        <taxon>Alphaproteobacteria</taxon>
        <taxon>Hyphomicrobiales</taxon>
        <taxon>Rhizobiaceae</taxon>
        <taxon>Rhizobium/Agrobacterium group</taxon>
        <taxon>Neorhizobium</taxon>
    </lineage>
</organism>
<evidence type="ECO:0000313" key="1">
    <source>
        <dbReference type="EMBL" id="TWF57237.1"/>
    </source>
</evidence>
<dbReference type="Proteomes" id="UP000320653">
    <property type="component" value="Unassembled WGS sequence"/>
</dbReference>
<gene>
    <name evidence="1" type="ORF">FHW37_102879</name>
</gene>
<dbReference type="AlphaFoldDB" id="A0A561R3S2"/>
<sequence>MKAERIIRERMVFGDGAILEITVWRVAESVPPSRHFLKYSLFYGRPGQRLVAYYNERGKGDHRHYGENEEPYRLISIERLLSDFRADVEKLRGEGI</sequence>
<dbReference type="InterPro" id="IPR045397">
    <property type="entry name" value="TumE-like"/>
</dbReference>